<evidence type="ECO:0000313" key="1">
    <source>
        <dbReference type="EMBL" id="MFN6547949.1"/>
    </source>
</evidence>
<organism evidence="1 2">
    <name type="scientific">Mycolicibacterium nivoides</name>
    <dbReference type="NCBI Taxonomy" id="2487344"/>
    <lineage>
        <taxon>Bacteria</taxon>
        <taxon>Bacillati</taxon>
        <taxon>Actinomycetota</taxon>
        <taxon>Actinomycetes</taxon>
        <taxon>Mycobacteriales</taxon>
        <taxon>Mycobacteriaceae</taxon>
        <taxon>Mycolicibacterium</taxon>
    </lineage>
</organism>
<dbReference type="EMBL" id="JBKBDD010000018">
    <property type="protein sequence ID" value="MFN6547949.1"/>
    <property type="molecule type" value="Genomic_DNA"/>
</dbReference>
<sequence>MAADYTQCDFDELPEWLRSACEGLTPEERQMMLQSMTAMAAYDEQQEQQTRIEVPAPPSVDDRELVTGLLYPGRDLDAEPLPADRAGEIDALLGTPNPDRGFYPSSYNQPVRMLTLAETAAELGLGMARVRRMARGGGLPALRMFGTIRIRSDYVWAMGNILAAGLPPEMGCGWATDRPRGALDRGVPAEEVARILRVHPQTMWRWWRRFAKANPDMKPRNLMWRCVGRRERALVPEDILKVWGIPYEKSSLRRIYFEEAYRTDAETRAAIAQTNRRVEGVTAPEQLRRADRVLTDQVSGLQLFTLSDAASMMGISASGTRKALQRGGAITWTIAGTTRVCQDDLFAVLQLRSDKVRKSRGLPPGGLMKDPLLVPIAMAADKIGVTVRTLRRRAAAGKLEIVTSGSKLWLRRHEVDALVAAQAAKPARAAEARDRRRAAAERGANLTEAHVENFLAWLKWSQPDIDPALALHTRSSAATFAGTRPNVIEALVAEGLLPAQRRGRDLRIRTVDLVAAGVFSAKVARMCPKLRIDDPRQRRNVTAEYLTFDQAAQIVERPASEVRYLARIGTLHEVRFGSGNHRLHESEVYGPGLVRYRQAARPYRTIEHKRFGGYNQTVNDTANHLGVSERTVLRMIERGALLAIEATKQRWCRIEGGAWIQRDFPVNHGGFLVSDKSVRTAIRLRQCRGDLPRTPIPVTVEHLRGGRAPELEPWQEYQLVDRQGNRVDEYGRAS</sequence>
<proteinExistence type="predicted"/>
<dbReference type="RefSeq" id="WP_409545517.1">
    <property type="nucleotide sequence ID" value="NZ_JBKBDD010000018.1"/>
</dbReference>
<gene>
    <name evidence="1" type="ORF">ACK4CT_32625</name>
</gene>
<reference evidence="1 2" key="1">
    <citation type="submission" date="2024-12" db="EMBL/GenBank/DDBJ databases">
        <title>The coexistence of Mycolicibacterium septicum and Mycolicibacterium nivoides in clinical samples.</title>
        <authorList>
            <person name="Wang C."/>
            <person name="Feng Y."/>
            <person name="Zong Z."/>
        </authorList>
    </citation>
    <scope>NUCLEOTIDE SEQUENCE [LARGE SCALE GENOMIC DNA]</scope>
    <source>
        <strain evidence="1 2">120309</strain>
    </source>
</reference>
<keyword evidence="2" id="KW-1185">Reference proteome</keyword>
<comment type="caution">
    <text evidence="1">The sequence shown here is derived from an EMBL/GenBank/DDBJ whole genome shotgun (WGS) entry which is preliminary data.</text>
</comment>
<dbReference type="Proteomes" id="UP001635816">
    <property type="component" value="Unassembled WGS sequence"/>
</dbReference>
<name>A0ABW9LIY4_9MYCO</name>
<evidence type="ECO:0000313" key="2">
    <source>
        <dbReference type="Proteomes" id="UP001635816"/>
    </source>
</evidence>
<protein>
    <submittedName>
        <fullName evidence="1">Helix-turn-helix domain-containing protein</fullName>
    </submittedName>
</protein>
<accession>A0ABW9LIY4</accession>